<evidence type="ECO:0008006" key="4">
    <source>
        <dbReference type="Google" id="ProtNLM"/>
    </source>
</evidence>
<gene>
    <name evidence="2" type="ORF">SAMN04488557_3758</name>
</gene>
<dbReference type="PROSITE" id="PS51257">
    <property type="entry name" value="PROKAR_LIPOPROTEIN"/>
    <property type="match status" value="1"/>
</dbReference>
<dbReference type="Gene3D" id="3.40.50.410">
    <property type="entry name" value="von Willebrand factor, type A domain"/>
    <property type="match status" value="1"/>
</dbReference>
<dbReference type="EMBL" id="FPCH01000004">
    <property type="protein sequence ID" value="SFV38617.1"/>
    <property type="molecule type" value="Genomic_DNA"/>
</dbReference>
<name>A0A1I7NVC7_9HYPH</name>
<dbReference type="STRING" id="51670.SAMN04488557_3758"/>
<reference evidence="3" key="1">
    <citation type="submission" date="2016-10" db="EMBL/GenBank/DDBJ databases">
        <authorList>
            <person name="Varghese N."/>
            <person name="Submissions S."/>
        </authorList>
    </citation>
    <scope>NUCLEOTIDE SEQUENCE [LARGE SCALE GENOMIC DNA]</scope>
    <source>
        <strain evidence="3">DSM 1565</strain>
    </source>
</reference>
<keyword evidence="1" id="KW-0732">Signal</keyword>
<feature type="chain" id="PRO_5011768704" description="VWFA domain-containing protein" evidence="1">
    <location>
        <begin position="29"/>
        <end position="261"/>
    </location>
</feature>
<sequence>MSILKQRRAAIAAFMAAGAFLLGCLTVAGQEGPPVDTALVVSVDVSNSVDDARYRLQMEGIAKALEDPGVIEAITGGSAGGILFSMVTWADTPSFVIPWIRIANKADAFAAAKRVRSLQRQGGEFTCMTRMLRSANDKIVPQVPAKAARIIIDVSGDGPDNCNAEEPIETVRDELVANGVTINGLPILLDTPEDSALLPKAVPGGPPPLEQWYREHVMGGPGSFVLPAQGYSDFERAIRQKFVIEVSGLAAPRYSMTDLAR</sequence>
<dbReference type="Proteomes" id="UP000199423">
    <property type="component" value="Unassembled WGS sequence"/>
</dbReference>
<dbReference type="InterPro" id="IPR010607">
    <property type="entry name" value="DUF1194"/>
</dbReference>
<dbReference type="Pfam" id="PF06707">
    <property type="entry name" value="DUF1194"/>
    <property type="match status" value="1"/>
</dbReference>
<organism evidence="2 3">
    <name type="scientific">Hyphomicrobium facile</name>
    <dbReference type="NCBI Taxonomy" id="51670"/>
    <lineage>
        <taxon>Bacteria</taxon>
        <taxon>Pseudomonadati</taxon>
        <taxon>Pseudomonadota</taxon>
        <taxon>Alphaproteobacteria</taxon>
        <taxon>Hyphomicrobiales</taxon>
        <taxon>Hyphomicrobiaceae</taxon>
        <taxon>Hyphomicrobium</taxon>
    </lineage>
</organism>
<dbReference type="SUPFAM" id="SSF53300">
    <property type="entry name" value="vWA-like"/>
    <property type="match status" value="1"/>
</dbReference>
<keyword evidence="3" id="KW-1185">Reference proteome</keyword>
<accession>A0A1I7NVC7</accession>
<proteinExistence type="predicted"/>
<evidence type="ECO:0000256" key="1">
    <source>
        <dbReference type="SAM" id="SignalP"/>
    </source>
</evidence>
<protein>
    <recommendedName>
        <fullName evidence="4">VWFA domain-containing protein</fullName>
    </recommendedName>
</protein>
<dbReference type="AlphaFoldDB" id="A0A1I7NVC7"/>
<feature type="signal peptide" evidence="1">
    <location>
        <begin position="1"/>
        <end position="28"/>
    </location>
</feature>
<evidence type="ECO:0000313" key="3">
    <source>
        <dbReference type="Proteomes" id="UP000199423"/>
    </source>
</evidence>
<evidence type="ECO:0000313" key="2">
    <source>
        <dbReference type="EMBL" id="SFV38617.1"/>
    </source>
</evidence>
<dbReference type="InterPro" id="IPR036465">
    <property type="entry name" value="vWFA_dom_sf"/>
</dbReference>